<evidence type="ECO:0000256" key="1">
    <source>
        <dbReference type="ARBA" id="ARBA00022605"/>
    </source>
</evidence>
<dbReference type="EC" id="2.7.1.71" evidence="7"/>
<keyword evidence="7" id="KW-0479">Metal-binding</keyword>
<keyword evidence="5 7" id="KW-0067">ATP-binding</keyword>
<dbReference type="GO" id="GO:0005524">
    <property type="term" value="F:ATP binding"/>
    <property type="evidence" value="ECO:0007669"/>
    <property type="project" value="UniProtKB-UniRule"/>
</dbReference>
<comment type="subcellular location">
    <subcellularLocation>
        <location evidence="7">Cytoplasm</location>
    </subcellularLocation>
</comment>
<evidence type="ECO:0000313" key="8">
    <source>
        <dbReference type="EMBL" id="RHB36316.1"/>
    </source>
</evidence>
<comment type="caution">
    <text evidence="7">Lacks conserved residue(s) required for the propagation of feature annotation.</text>
</comment>
<comment type="similarity">
    <text evidence="7">Belongs to the shikimate kinase family.</text>
</comment>
<keyword evidence="6 7" id="KW-0057">Aromatic amino acid biosynthesis</keyword>
<dbReference type="HAMAP" id="MF_00109">
    <property type="entry name" value="Shikimate_kinase"/>
    <property type="match status" value="1"/>
</dbReference>
<feature type="binding site" evidence="7">
    <location>
        <position position="57"/>
    </location>
    <ligand>
        <name>substrate</name>
    </ligand>
</feature>
<keyword evidence="7" id="KW-0963">Cytoplasm</keyword>
<feature type="binding site" evidence="7">
    <location>
        <begin position="11"/>
        <end position="16"/>
    </location>
    <ligand>
        <name>ATP</name>
        <dbReference type="ChEBI" id="CHEBI:30616"/>
    </ligand>
</feature>
<keyword evidence="4 7" id="KW-0418">Kinase</keyword>
<dbReference type="AlphaFoldDB" id="A0A413VRV0"/>
<keyword evidence="3 7" id="KW-0547">Nucleotide-binding</keyword>
<feature type="binding site" evidence="7">
    <location>
        <position position="79"/>
    </location>
    <ligand>
        <name>substrate</name>
    </ligand>
</feature>
<dbReference type="EMBL" id="QSGO01000004">
    <property type="protein sequence ID" value="RHB36316.1"/>
    <property type="molecule type" value="Genomic_DNA"/>
</dbReference>
<dbReference type="CDD" id="cd00464">
    <property type="entry name" value="SK"/>
    <property type="match status" value="1"/>
</dbReference>
<dbReference type="RefSeq" id="WP_007483386.1">
    <property type="nucleotide sequence ID" value="NZ_CABJFV010000004.1"/>
</dbReference>
<evidence type="ECO:0000256" key="3">
    <source>
        <dbReference type="ARBA" id="ARBA00022741"/>
    </source>
</evidence>
<evidence type="ECO:0000256" key="2">
    <source>
        <dbReference type="ARBA" id="ARBA00022679"/>
    </source>
</evidence>
<comment type="subunit">
    <text evidence="7">Monomer.</text>
</comment>
<dbReference type="Proteomes" id="UP000284379">
    <property type="component" value="Unassembled WGS sequence"/>
</dbReference>
<comment type="caution">
    <text evidence="8">The sequence shown here is derived from an EMBL/GenBank/DDBJ whole genome shotgun (WGS) entry which is preliminary data.</text>
</comment>
<feature type="binding site" evidence="7">
    <location>
        <position position="15"/>
    </location>
    <ligand>
        <name>Mg(2+)</name>
        <dbReference type="ChEBI" id="CHEBI:18420"/>
    </ligand>
</feature>
<comment type="cofactor">
    <cofactor evidence="7">
        <name>Mg(2+)</name>
        <dbReference type="ChEBI" id="CHEBI:18420"/>
    </cofactor>
    <text evidence="7">Binds 1 Mg(2+) ion per subunit.</text>
</comment>
<sequence length="175" mass="20301">MIRIFLTGYMGAGKTTLGKAFARTLNVPFVDLDWYMEERFHKTVGELFAERGEAGFRELERNMLREVGAFENVVISTGGGAPCFFDNMDFMNHSGKTVFLNVHPDVLFRRLRVAKQQRPILQGKEDEELKEFIIQALEKRAPFYSQAQYIFNADELEDRSQIEKSVQRLRDLLKL</sequence>
<proteinExistence type="inferred from homology"/>
<keyword evidence="7" id="KW-0460">Magnesium</keyword>
<dbReference type="UniPathway" id="UPA00053">
    <property type="reaction ID" value="UER00088"/>
</dbReference>
<feature type="binding site" evidence="7">
    <location>
        <position position="140"/>
    </location>
    <ligand>
        <name>substrate</name>
    </ligand>
</feature>
<dbReference type="NCBIfam" id="NF010555">
    <property type="entry name" value="PRK13949.1"/>
    <property type="match status" value="1"/>
</dbReference>
<feature type="binding site" evidence="7">
    <location>
        <position position="33"/>
    </location>
    <ligand>
        <name>substrate</name>
    </ligand>
</feature>
<dbReference type="GO" id="GO:0009073">
    <property type="term" value="P:aromatic amino acid family biosynthetic process"/>
    <property type="evidence" value="ECO:0007669"/>
    <property type="project" value="UniProtKB-KW"/>
</dbReference>
<dbReference type="PANTHER" id="PTHR21087">
    <property type="entry name" value="SHIKIMATE KINASE"/>
    <property type="match status" value="1"/>
</dbReference>
<dbReference type="SUPFAM" id="SSF52540">
    <property type="entry name" value="P-loop containing nucleoside triphosphate hydrolases"/>
    <property type="match status" value="1"/>
</dbReference>
<dbReference type="Pfam" id="PF01202">
    <property type="entry name" value="SKI"/>
    <property type="match status" value="1"/>
</dbReference>
<dbReference type="Gene3D" id="3.40.50.300">
    <property type="entry name" value="P-loop containing nucleotide triphosphate hydrolases"/>
    <property type="match status" value="1"/>
</dbReference>
<evidence type="ECO:0000256" key="6">
    <source>
        <dbReference type="ARBA" id="ARBA00023141"/>
    </source>
</evidence>
<dbReference type="PRINTS" id="PR01100">
    <property type="entry name" value="SHIKIMTKNASE"/>
</dbReference>
<keyword evidence="1 7" id="KW-0028">Amino-acid biosynthesis</keyword>
<evidence type="ECO:0000313" key="9">
    <source>
        <dbReference type="Proteomes" id="UP000284379"/>
    </source>
</evidence>
<keyword evidence="2 7" id="KW-0808">Transferase</keyword>
<dbReference type="GO" id="GO:0009423">
    <property type="term" value="P:chorismate biosynthetic process"/>
    <property type="evidence" value="ECO:0007669"/>
    <property type="project" value="UniProtKB-UniRule"/>
</dbReference>
<protein>
    <recommendedName>
        <fullName evidence="7">Shikimate kinase</fullName>
        <shortName evidence="7">SK</shortName>
        <ecNumber evidence="7">2.7.1.71</ecNumber>
    </recommendedName>
</protein>
<dbReference type="GO" id="GO:0005829">
    <property type="term" value="C:cytosol"/>
    <property type="evidence" value="ECO:0007669"/>
    <property type="project" value="TreeGrafter"/>
</dbReference>
<name>A0A413VRV0_9BACE</name>
<reference evidence="8 9" key="1">
    <citation type="submission" date="2018-08" db="EMBL/GenBank/DDBJ databases">
        <title>A genome reference for cultivated species of the human gut microbiota.</title>
        <authorList>
            <person name="Zou Y."/>
            <person name="Xue W."/>
            <person name="Luo G."/>
        </authorList>
    </citation>
    <scope>NUCLEOTIDE SEQUENCE [LARGE SCALE GENOMIC DNA]</scope>
    <source>
        <strain evidence="8 9">AM40-30BH</strain>
    </source>
</reference>
<feature type="binding site" evidence="7">
    <location>
        <position position="118"/>
    </location>
    <ligand>
        <name>ATP</name>
        <dbReference type="ChEBI" id="CHEBI:30616"/>
    </ligand>
</feature>
<dbReference type="PANTHER" id="PTHR21087:SF16">
    <property type="entry name" value="SHIKIMATE KINASE 1, CHLOROPLASTIC"/>
    <property type="match status" value="1"/>
</dbReference>
<comment type="catalytic activity">
    <reaction evidence="7">
        <text>shikimate + ATP = 3-phosphoshikimate + ADP + H(+)</text>
        <dbReference type="Rhea" id="RHEA:13121"/>
        <dbReference type="ChEBI" id="CHEBI:15378"/>
        <dbReference type="ChEBI" id="CHEBI:30616"/>
        <dbReference type="ChEBI" id="CHEBI:36208"/>
        <dbReference type="ChEBI" id="CHEBI:145989"/>
        <dbReference type="ChEBI" id="CHEBI:456216"/>
        <dbReference type="EC" id="2.7.1.71"/>
    </reaction>
</comment>
<accession>A0A413VRV0</accession>
<evidence type="ECO:0000256" key="5">
    <source>
        <dbReference type="ARBA" id="ARBA00022840"/>
    </source>
</evidence>
<comment type="pathway">
    <text evidence="7">Metabolic intermediate biosynthesis; chorismate biosynthesis; chorismate from D-erythrose 4-phosphate and phosphoenolpyruvate: step 5/7.</text>
</comment>
<dbReference type="InterPro" id="IPR027417">
    <property type="entry name" value="P-loop_NTPase"/>
</dbReference>
<dbReference type="GO" id="GO:0008652">
    <property type="term" value="P:amino acid biosynthetic process"/>
    <property type="evidence" value="ECO:0007669"/>
    <property type="project" value="UniProtKB-KW"/>
</dbReference>
<evidence type="ECO:0000256" key="4">
    <source>
        <dbReference type="ARBA" id="ARBA00022777"/>
    </source>
</evidence>
<gene>
    <name evidence="7" type="primary">aroK</name>
    <name evidence="8" type="ORF">DW888_06630</name>
</gene>
<dbReference type="GO" id="GO:0004765">
    <property type="term" value="F:shikimate kinase activity"/>
    <property type="evidence" value="ECO:0007669"/>
    <property type="project" value="UniProtKB-UniRule"/>
</dbReference>
<organism evidence="8 9">
    <name type="scientific">Bacteroides nordii</name>
    <dbReference type="NCBI Taxonomy" id="291645"/>
    <lineage>
        <taxon>Bacteria</taxon>
        <taxon>Pseudomonadati</taxon>
        <taxon>Bacteroidota</taxon>
        <taxon>Bacteroidia</taxon>
        <taxon>Bacteroidales</taxon>
        <taxon>Bacteroidaceae</taxon>
        <taxon>Bacteroides</taxon>
    </lineage>
</organism>
<dbReference type="InterPro" id="IPR000623">
    <property type="entry name" value="Shikimate_kinase/TSH1"/>
</dbReference>
<dbReference type="InterPro" id="IPR031322">
    <property type="entry name" value="Shikimate/glucono_kinase"/>
</dbReference>
<comment type="function">
    <text evidence="7">Catalyzes the specific phosphorylation of the 3-hydroxyl group of shikimic acid using ATP as a cosubstrate.</text>
</comment>
<dbReference type="GO" id="GO:0000287">
    <property type="term" value="F:magnesium ion binding"/>
    <property type="evidence" value="ECO:0007669"/>
    <property type="project" value="UniProtKB-UniRule"/>
</dbReference>
<evidence type="ECO:0000256" key="7">
    <source>
        <dbReference type="HAMAP-Rule" id="MF_00109"/>
    </source>
</evidence>